<evidence type="ECO:0000313" key="2">
    <source>
        <dbReference type="Proteomes" id="UP000728032"/>
    </source>
</evidence>
<organism evidence="1">
    <name type="scientific">Oppiella nova</name>
    <dbReference type="NCBI Taxonomy" id="334625"/>
    <lineage>
        <taxon>Eukaryota</taxon>
        <taxon>Metazoa</taxon>
        <taxon>Ecdysozoa</taxon>
        <taxon>Arthropoda</taxon>
        <taxon>Chelicerata</taxon>
        <taxon>Arachnida</taxon>
        <taxon>Acari</taxon>
        <taxon>Acariformes</taxon>
        <taxon>Sarcoptiformes</taxon>
        <taxon>Oribatida</taxon>
        <taxon>Brachypylina</taxon>
        <taxon>Oppioidea</taxon>
        <taxon>Oppiidae</taxon>
        <taxon>Oppiella</taxon>
    </lineage>
</organism>
<proteinExistence type="predicted"/>
<evidence type="ECO:0000313" key="1">
    <source>
        <dbReference type="EMBL" id="CAD7647327.1"/>
    </source>
</evidence>
<dbReference type="EMBL" id="OC917528">
    <property type="protein sequence ID" value="CAD7647327.1"/>
    <property type="molecule type" value="Genomic_DNA"/>
</dbReference>
<keyword evidence="2" id="KW-1185">Reference proteome</keyword>
<gene>
    <name evidence="1" type="ORF">ONB1V03_LOCUS6192</name>
</gene>
<name>A0A7R9LT20_9ACAR</name>
<accession>A0A7R9LT20</accession>
<reference evidence="1" key="1">
    <citation type="submission" date="2020-11" db="EMBL/GenBank/DDBJ databases">
        <authorList>
            <person name="Tran Van P."/>
        </authorList>
    </citation>
    <scope>NUCLEOTIDE SEQUENCE</scope>
</reference>
<dbReference type="AlphaFoldDB" id="A0A7R9LT20"/>
<dbReference type="Proteomes" id="UP000728032">
    <property type="component" value="Unassembled WGS sequence"/>
</dbReference>
<dbReference type="EMBL" id="CAJPVJ010002703">
    <property type="protein sequence ID" value="CAG2166677.1"/>
    <property type="molecule type" value="Genomic_DNA"/>
</dbReference>
<sequence>MYLSESKQKRVTNNQIVVTVVGVGAVGGLKWTKPYIKLRARNNEKPIQAIALIIGCKDKYCISVYIRLPHKPWSLPTANCAMKALDGYGYGYGYGYIYGRLWMHASHQLYAHGYTFGPYIQKLFITPYTKAVHRNTTPK</sequence>
<protein>
    <submittedName>
        <fullName evidence="1">Uncharacterized protein</fullName>
    </submittedName>
</protein>